<keyword evidence="1" id="KW-0812">Transmembrane</keyword>
<name>A0ABV4GFW4_9BRAD</name>
<keyword evidence="3" id="KW-1185">Reference proteome</keyword>
<accession>A0ABV4GFW4</accession>
<organism evidence="2 3">
    <name type="scientific">Bradyrhizobium yuanmingense</name>
    <dbReference type="NCBI Taxonomy" id="108015"/>
    <lineage>
        <taxon>Bacteria</taxon>
        <taxon>Pseudomonadati</taxon>
        <taxon>Pseudomonadota</taxon>
        <taxon>Alphaproteobacteria</taxon>
        <taxon>Hyphomicrobiales</taxon>
        <taxon>Nitrobacteraceae</taxon>
        <taxon>Bradyrhizobium</taxon>
    </lineage>
</organism>
<feature type="transmembrane region" description="Helical" evidence="1">
    <location>
        <begin position="36"/>
        <end position="52"/>
    </location>
</feature>
<evidence type="ECO:0000313" key="2">
    <source>
        <dbReference type="EMBL" id="MEY9470839.1"/>
    </source>
</evidence>
<gene>
    <name evidence="2" type="ORF">ABH992_003238</name>
</gene>
<proteinExistence type="predicted"/>
<sequence>MSPDVGFGWHWCRVAVYCAAVAEDALLLVREMKMEGLLFLALIAFGVWHYWGKRYLQVNRAKNALQRLGGFSATFSLVGTDGATVALDAVARKIAFVDRAGNPSIYMFKEIIAVEACKNGTSFSKTNRGSQIVTAAIGHLLFGTKGFVVGGTTGSSTTSERVTALSIKIYLTDLAQPVREIGFYKGPAIEMRSRRFQQSVAILDEWYGRLRIAIAKP</sequence>
<dbReference type="EMBL" id="JBGBZN010000002">
    <property type="protein sequence ID" value="MEY9470839.1"/>
    <property type="molecule type" value="Genomic_DNA"/>
</dbReference>
<evidence type="ECO:0000256" key="1">
    <source>
        <dbReference type="SAM" id="Phobius"/>
    </source>
</evidence>
<keyword evidence="1" id="KW-0472">Membrane</keyword>
<reference evidence="2 3" key="1">
    <citation type="submission" date="2024-07" db="EMBL/GenBank/DDBJ databases">
        <title>Genomic Encyclopedia of Type Strains, Phase V (KMG-V): Genome sequencing to study the core and pangenomes of soil and plant-associated prokaryotes.</title>
        <authorList>
            <person name="Whitman W."/>
        </authorList>
    </citation>
    <scope>NUCLEOTIDE SEQUENCE [LARGE SCALE GENOMIC DNA]</scope>
    <source>
        <strain evidence="2 3">USDA 222</strain>
    </source>
</reference>
<evidence type="ECO:0000313" key="3">
    <source>
        <dbReference type="Proteomes" id="UP001565474"/>
    </source>
</evidence>
<keyword evidence="1" id="KW-1133">Transmembrane helix</keyword>
<protein>
    <submittedName>
        <fullName evidence="2">Uncharacterized protein</fullName>
    </submittedName>
</protein>
<comment type="caution">
    <text evidence="2">The sequence shown here is derived from an EMBL/GenBank/DDBJ whole genome shotgun (WGS) entry which is preliminary data.</text>
</comment>
<dbReference type="Proteomes" id="UP001565474">
    <property type="component" value="Unassembled WGS sequence"/>
</dbReference>